<evidence type="ECO:0000256" key="1">
    <source>
        <dbReference type="SAM" id="Phobius"/>
    </source>
</evidence>
<gene>
    <name evidence="2" type="ORF">M8C21_009929</name>
</gene>
<dbReference type="Proteomes" id="UP001206925">
    <property type="component" value="Unassembled WGS sequence"/>
</dbReference>
<organism evidence="2 3">
    <name type="scientific">Ambrosia artemisiifolia</name>
    <name type="common">Common ragweed</name>
    <dbReference type="NCBI Taxonomy" id="4212"/>
    <lineage>
        <taxon>Eukaryota</taxon>
        <taxon>Viridiplantae</taxon>
        <taxon>Streptophyta</taxon>
        <taxon>Embryophyta</taxon>
        <taxon>Tracheophyta</taxon>
        <taxon>Spermatophyta</taxon>
        <taxon>Magnoliopsida</taxon>
        <taxon>eudicotyledons</taxon>
        <taxon>Gunneridae</taxon>
        <taxon>Pentapetalae</taxon>
        <taxon>asterids</taxon>
        <taxon>campanulids</taxon>
        <taxon>Asterales</taxon>
        <taxon>Asteraceae</taxon>
        <taxon>Asteroideae</taxon>
        <taxon>Heliantheae alliance</taxon>
        <taxon>Heliantheae</taxon>
        <taxon>Ambrosia</taxon>
    </lineage>
</organism>
<reference evidence="2" key="1">
    <citation type="submission" date="2022-06" db="EMBL/GenBank/DDBJ databases">
        <title>Uncovering the hologenomic basis of an extraordinary plant invasion.</title>
        <authorList>
            <person name="Bieker V.C."/>
            <person name="Martin M.D."/>
            <person name="Gilbert T."/>
            <person name="Hodgins K."/>
            <person name="Battlay P."/>
            <person name="Petersen B."/>
            <person name="Wilson J."/>
        </authorList>
    </citation>
    <scope>NUCLEOTIDE SEQUENCE</scope>
    <source>
        <strain evidence="2">AA19_3_7</strain>
        <tissue evidence="2">Leaf</tissue>
    </source>
</reference>
<dbReference type="AlphaFoldDB" id="A0AAD5GR75"/>
<proteinExistence type="predicted"/>
<dbReference type="PANTHER" id="PTHR38225">
    <property type="entry name" value="PROTEIN, PUTATIVE-RELATED"/>
    <property type="match status" value="1"/>
</dbReference>
<protein>
    <submittedName>
        <fullName evidence="2">Uncharacterized protein</fullName>
    </submittedName>
</protein>
<name>A0AAD5GR75_AMBAR</name>
<feature type="transmembrane region" description="Helical" evidence="1">
    <location>
        <begin position="90"/>
        <end position="118"/>
    </location>
</feature>
<accession>A0AAD5GR75</accession>
<comment type="caution">
    <text evidence="2">The sequence shown here is derived from an EMBL/GenBank/DDBJ whole genome shotgun (WGS) entry which is preliminary data.</text>
</comment>
<sequence>MLASTPSFACATILPLQKEHKRYTRLHVRAQSLGDDQGRSSNLVDSNMKLLKERIEVMRAKERLERNHRPQGWDYTSNYIQKRPKKQPEYLQTIALICGTSSSSILLGTLLLCIFSFIAHLKI</sequence>
<keyword evidence="1" id="KW-1133">Transmembrane helix</keyword>
<keyword evidence="3" id="KW-1185">Reference proteome</keyword>
<keyword evidence="1" id="KW-0812">Transmembrane</keyword>
<dbReference type="PANTHER" id="PTHR38225:SF4">
    <property type="entry name" value="PROTEIN, PUTATIVE-RELATED"/>
    <property type="match status" value="1"/>
</dbReference>
<keyword evidence="1" id="KW-0472">Membrane</keyword>
<evidence type="ECO:0000313" key="3">
    <source>
        <dbReference type="Proteomes" id="UP001206925"/>
    </source>
</evidence>
<evidence type="ECO:0000313" key="2">
    <source>
        <dbReference type="EMBL" id="KAI7749023.1"/>
    </source>
</evidence>
<dbReference type="EMBL" id="JAMZMK010006417">
    <property type="protein sequence ID" value="KAI7749023.1"/>
    <property type="molecule type" value="Genomic_DNA"/>
</dbReference>